<dbReference type="Pfam" id="PF04727">
    <property type="entry name" value="ELMO_CED12"/>
    <property type="match status" value="1"/>
</dbReference>
<dbReference type="OrthoDB" id="67155at2759"/>
<gene>
    <name evidence="3" type="ORF">CINC_LOCUS11719</name>
</gene>
<proteinExistence type="predicted"/>
<evidence type="ECO:0000313" key="3">
    <source>
        <dbReference type="EMBL" id="CAD0197437.1"/>
    </source>
</evidence>
<evidence type="ECO:0000259" key="2">
    <source>
        <dbReference type="PROSITE" id="PS51335"/>
    </source>
</evidence>
<dbReference type="GO" id="GO:0005096">
    <property type="term" value="F:GTPase activator activity"/>
    <property type="evidence" value="ECO:0007669"/>
    <property type="project" value="TreeGrafter"/>
</dbReference>
<keyword evidence="4" id="KW-1185">Reference proteome</keyword>
<dbReference type="Proteomes" id="UP001154114">
    <property type="component" value="Chromosome 6"/>
</dbReference>
<accession>A0A9N8L2D3</accession>
<dbReference type="AlphaFoldDB" id="A0A9N8L2D3"/>
<sequence length="321" mass="38080">MQCINKLKMIVFNLWSALQWYLRPFIKWFLRKTTQLCELQRICYGDKAGSERTRNVEKSLMLSRTRDVREIVSHLDNLVSERRFSPPIFREILDPSIAIILRIKKINPKLHPSFVGSFRRCLEQIWCYRSLLERVEELRRTQFDSNNDEHEEKLLLLWSLLVPDVELEARVTKQWQHIGFQGDDPKTDFRGMGLLGLENLIFFATEYPQVSSHVLSHSLHPKYGYTFAVVGINITSMAYYLLKDGSAKTYMFNAKQYLPNISLFHRFYCYLFYEFDKMWIESKPQNIMEFSVIYKKFENAVRTELADPASVFRINVEVDNI</sequence>
<keyword evidence="1" id="KW-0472">Membrane</keyword>
<dbReference type="PANTHER" id="PTHR12771:SF51">
    <property type="entry name" value="LD01482P"/>
    <property type="match status" value="1"/>
</dbReference>
<organism evidence="3 4">
    <name type="scientific">Chrysodeixis includens</name>
    <name type="common">Soybean looper</name>
    <name type="synonym">Pseudoplusia includens</name>
    <dbReference type="NCBI Taxonomy" id="689277"/>
    <lineage>
        <taxon>Eukaryota</taxon>
        <taxon>Metazoa</taxon>
        <taxon>Ecdysozoa</taxon>
        <taxon>Arthropoda</taxon>
        <taxon>Hexapoda</taxon>
        <taxon>Insecta</taxon>
        <taxon>Pterygota</taxon>
        <taxon>Neoptera</taxon>
        <taxon>Endopterygota</taxon>
        <taxon>Lepidoptera</taxon>
        <taxon>Glossata</taxon>
        <taxon>Ditrysia</taxon>
        <taxon>Noctuoidea</taxon>
        <taxon>Noctuidae</taxon>
        <taxon>Plusiinae</taxon>
        <taxon>Chrysodeixis</taxon>
    </lineage>
</organism>
<keyword evidence="1" id="KW-1133">Transmembrane helix</keyword>
<dbReference type="EMBL" id="LR824009">
    <property type="protein sequence ID" value="CAD0197437.1"/>
    <property type="molecule type" value="Genomic_DNA"/>
</dbReference>
<evidence type="ECO:0000313" key="4">
    <source>
        <dbReference type="Proteomes" id="UP001154114"/>
    </source>
</evidence>
<feature type="domain" description="ELMO" evidence="2">
    <location>
        <begin position="149"/>
        <end position="305"/>
    </location>
</feature>
<keyword evidence="1" id="KW-0812">Transmembrane</keyword>
<protein>
    <recommendedName>
        <fullName evidence="2">ELMO domain-containing protein</fullName>
    </recommendedName>
</protein>
<feature type="transmembrane region" description="Helical" evidence="1">
    <location>
        <begin position="223"/>
        <end position="242"/>
    </location>
</feature>
<dbReference type="PANTHER" id="PTHR12771">
    <property type="entry name" value="ENGULFMENT AND CELL MOTILITY"/>
    <property type="match status" value="1"/>
</dbReference>
<name>A0A9N8L2D3_CHRIL</name>
<evidence type="ECO:0000256" key="1">
    <source>
        <dbReference type="SAM" id="Phobius"/>
    </source>
</evidence>
<reference evidence="3" key="1">
    <citation type="submission" date="2021-12" db="EMBL/GenBank/DDBJ databases">
        <authorList>
            <person name="King R."/>
        </authorList>
    </citation>
    <scope>NUCLEOTIDE SEQUENCE</scope>
</reference>
<dbReference type="InterPro" id="IPR006816">
    <property type="entry name" value="ELMO_dom"/>
</dbReference>
<dbReference type="InterPro" id="IPR050868">
    <property type="entry name" value="ELMO_domain-containing"/>
</dbReference>
<dbReference type="PROSITE" id="PS51335">
    <property type="entry name" value="ELMO"/>
    <property type="match status" value="1"/>
</dbReference>